<feature type="compositionally biased region" description="Basic and acidic residues" evidence="2">
    <location>
        <begin position="138"/>
        <end position="159"/>
    </location>
</feature>
<name>A0A388JVE6_CHABU</name>
<dbReference type="GO" id="GO:0005509">
    <property type="term" value="F:calcium ion binding"/>
    <property type="evidence" value="ECO:0007669"/>
    <property type="project" value="InterPro"/>
</dbReference>
<comment type="caution">
    <text evidence="4">The sequence shown here is derived from an EMBL/GenBank/DDBJ whole genome shotgun (WGS) entry which is preliminary data.</text>
</comment>
<keyword evidence="1" id="KW-0106">Calcium</keyword>
<evidence type="ECO:0000313" key="4">
    <source>
        <dbReference type="EMBL" id="GBG61776.1"/>
    </source>
</evidence>
<dbReference type="SUPFAM" id="SSF47473">
    <property type="entry name" value="EF-hand"/>
    <property type="match status" value="1"/>
</dbReference>
<proteinExistence type="predicted"/>
<feature type="compositionally biased region" description="Basic and acidic residues" evidence="2">
    <location>
        <begin position="169"/>
        <end position="179"/>
    </location>
</feature>
<dbReference type="AlphaFoldDB" id="A0A388JVE6"/>
<dbReference type="PROSITE" id="PS00018">
    <property type="entry name" value="EF_HAND_1"/>
    <property type="match status" value="1"/>
</dbReference>
<evidence type="ECO:0000259" key="3">
    <source>
        <dbReference type="PROSITE" id="PS50222"/>
    </source>
</evidence>
<dbReference type="EMBL" id="BFEA01000023">
    <property type="protein sequence ID" value="GBG61776.1"/>
    <property type="molecule type" value="Genomic_DNA"/>
</dbReference>
<dbReference type="SMART" id="SM00054">
    <property type="entry name" value="EFh"/>
    <property type="match status" value="2"/>
</dbReference>
<feature type="compositionally biased region" description="Acidic residues" evidence="2">
    <location>
        <begin position="180"/>
        <end position="189"/>
    </location>
</feature>
<dbReference type="CDD" id="cd00051">
    <property type="entry name" value="EFh"/>
    <property type="match status" value="1"/>
</dbReference>
<dbReference type="Gramene" id="GBG61776">
    <property type="protein sequence ID" value="GBG61776"/>
    <property type="gene ID" value="CBR_g23736"/>
</dbReference>
<organism evidence="4 5">
    <name type="scientific">Chara braunii</name>
    <name type="common">Braun's stonewort</name>
    <dbReference type="NCBI Taxonomy" id="69332"/>
    <lineage>
        <taxon>Eukaryota</taxon>
        <taxon>Viridiplantae</taxon>
        <taxon>Streptophyta</taxon>
        <taxon>Charophyceae</taxon>
        <taxon>Charales</taxon>
        <taxon>Characeae</taxon>
        <taxon>Chara</taxon>
    </lineage>
</organism>
<dbReference type="InterPro" id="IPR018247">
    <property type="entry name" value="EF_Hand_1_Ca_BS"/>
</dbReference>
<protein>
    <recommendedName>
        <fullName evidence="3">EF-hand domain-containing protein</fullName>
    </recommendedName>
</protein>
<sequence>MADLTKYEKERLARIARNRALLESLDLAKSADELAAASAAAAAAAAAVDASAVSRHGCDRDFFGGNSNDGGISRRSERLREIGANSRKQLVDFSSSESDRYLSSGSSGDEGDKEEEEGEGEGGGCASRRAAGRRKRGKSDSDQRKSRKKTANEVHDDVAAKTPLTPRRFQSDGGKKRSDDEDEDIEDEYHPENASSSDFSSSYGEEGSAEEDEEAGDGAVSAGKQRKSTARGQRRHGHGSAQPAKAIRRKSGKGGQVRETSCWRKDEDEACLGKGVKKADGSNRGGRLAEEDVAMDQQDHNATVAMVTMDADDELALQQALALSLGQSLDAVNVPTEGLVQASAHEQEVNVKADGCFAERGDEDGGNGSDKRKGRGGGGKGRKGLGCHETEKKNDGGKQVGKRRLGPPPPTEEEVDALFYIFDDRSRGKISYKDVERMATLHDFTWSDEQIQDMIDFYDNDGDKRLDLAEFRAMVQSCNVTLV</sequence>
<feature type="compositionally biased region" description="Basic and acidic residues" evidence="2">
    <location>
        <begin position="72"/>
        <end position="81"/>
    </location>
</feature>
<dbReference type="Gene3D" id="1.10.238.10">
    <property type="entry name" value="EF-hand"/>
    <property type="match status" value="1"/>
</dbReference>
<evidence type="ECO:0000256" key="1">
    <source>
        <dbReference type="ARBA" id="ARBA00022837"/>
    </source>
</evidence>
<feature type="compositionally biased region" description="Acidic residues" evidence="2">
    <location>
        <begin position="109"/>
        <end position="120"/>
    </location>
</feature>
<gene>
    <name evidence="4" type="ORF">CBR_g23736</name>
</gene>
<feature type="compositionally biased region" description="Basic residues" evidence="2">
    <location>
        <begin position="224"/>
        <end position="238"/>
    </location>
</feature>
<feature type="compositionally biased region" description="Basic and acidic residues" evidence="2">
    <location>
        <begin position="386"/>
        <end position="396"/>
    </location>
</feature>
<reference evidence="4 5" key="1">
    <citation type="journal article" date="2018" name="Cell">
        <title>The Chara Genome: Secondary Complexity and Implications for Plant Terrestrialization.</title>
        <authorList>
            <person name="Nishiyama T."/>
            <person name="Sakayama H."/>
            <person name="Vries J.D."/>
            <person name="Buschmann H."/>
            <person name="Saint-Marcoux D."/>
            <person name="Ullrich K.K."/>
            <person name="Haas F.B."/>
            <person name="Vanderstraeten L."/>
            <person name="Becker D."/>
            <person name="Lang D."/>
            <person name="Vosolsobe S."/>
            <person name="Rombauts S."/>
            <person name="Wilhelmsson P.K.I."/>
            <person name="Janitza P."/>
            <person name="Kern R."/>
            <person name="Heyl A."/>
            <person name="Rumpler F."/>
            <person name="Villalobos L.I.A.C."/>
            <person name="Clay J.M."/>
            <person name="Skokan R."/>
            <person name="Toyoda A."/>
            <person name="Suzuki Y."/>
            <person name="Kagoshima H."/>
            <person name="Schijlen E."/>
            <person name="Tajeshwar N."/>
            <person name="Catarino B."/>
            <person name="Hetherington A.J."/>
            <person name="Saltykova A."/>
            <person name="Bonnot C."/>
            <person name="Breuninger H."/>
            <person name="Symeonidi A."/>
            <person name="Radhakrishnan G.V."/>
            <person name="Van Nieuwerburgh F."/>
            <person name="Deforce D."/>
            <person name="Chang C."/>
            <person name="Karol K.G."/>
            <person name="Hedrich R."/>
            <person name="Ulvskov P."/>
            <person name="Glockner G."/>
            <person name="Delwiche C.F."/>
            <person name="Petrasek J."/>
            <person name="Van de Peer Y."/>
            <person name="Friml J."/>
            <person name="Beilby M."/>
            <person name="Dolan L."/>
            <person name="Kohara Y."/>
            <person name="Sugano S."/>
            <person name="Fujiyama A."/>
            <person name="Delaux P.-M."/>
            <person name="Quint M."/>
            <person name="TheiBen G."/>
            <person name="Hagemann M."/>
            <person name="Harholt J."/>
            <person name="Dunand C."/>
            <person name="Zachgo S."/>
            <person name="Langdale J."/>
            <person name="Maumus F."/>
            <person name="Straeten D.V.D."/>
            <person name="Gould S.B."/>
            <person name="Rensing S.A."/>
        </authorList>
    </citation>
    <scope>NUCLEOTIDE SEQUENCE [LARGE SCALE GENOMIC DNA]</scope>
    <source>
        <strain evidence="4 5">S276</strain>
    </source>
</reference>
<dbReference type="InterPro" id="IPR002048">
    <property type="entry name" value="EF_hand_dom"/>
</dbReference>
<dbReference type="Proteomes" id="UP000265515">
    <property type="component" value="Unassembled WGS sequence"/>
</dbReference>
<dbReference type="InterPro" id="IPR011992">
    <property type="entry name" value="EF-hand-dom_pair"/>
</dbReference>
<dbReference type="PROSITE" id="PS50222">
    <property type="entry name" value="EF_HAND_2"/>
    <property type="match status" value="1"/>
</dbReference>
<feature type="domain" description="EF-hand" evidence="3">
    <location>
        <begin position="446"/>
        <end position="481"/>
    </location>
</feature>
<feature type="compositionally biased region" description="Polar residues" evidence="2">
    <location>
        <begin position="86"/>
        <end position="96"/>
    </location>
</feature>
<dbReference type="OMA" id="GCHETEK"/>
<accession>A0A388JVE6</accession>
<feature type="region of interest" description="Disordered" evidence="2">
    <location>
        <begin position="56"/>
        <end position="297"/>
    </location>
</feature>
<dbReference type="OrthoDB" id="293868at2759"/>
<feature type="region of interest" description="Disordered" evidence="2">
    <location>
        <begin position="357"/>
        <end position="412"/>
    </location>
</feature>
<keyword evidence="5" id="KW-1185">Reference proteome</keyword>
<feature type="compositionally biased region" description="Acidic residues" evidence="2">
    <location>
        <begin position="207"/>
        <end position="216"/>
    </location>
</feature>
<feature type="compositionally biased region" description="Basic residues" evidence="2">
    <location>
        <begin position="372"/>
        <end position="385"/>
    </location>
</feature>
<evidence type="ECO:0000256" key="2">
    <source>
        <dbReference type="SAM" id="MobiDB-lite"/>
    </source>
</evidence>
<feature type="compositionally biased region" description="Low complexity" evidence="2">
    <location>
        <begin position="195"/>
        <end position="206"/>
    </location>
</feature>
<evidence type="ECO:0000313" key="5">
    <source>
        <dbReference type="Proteomes" id="UP000265515"/>
    </source>
</evidence>